<dbReference type="OrthoDB" id="5106256at2759"/>
<accession>A0A8H5QCI7</accession>
<feature type="region of interest" description="Disordered" evidence="1">
    <location>
        <begin position="223"/>
        <end position="259"/>
    </location>
</feature>
<dbReference type="EMBL" id="JAAOAV010000019">
    <property type="protein sequence ID" value="KAF5611421.1"/>
    <property type="molecule type" value="Genomic_DNA"/>
</dbReference>
<organism evidence="2 3">
    <name type="scientific">Gibberella subglutinans</name>
    <name type="common">Fusarium subglutinans</name>
    <dbReference type="NCBI Taxonomy" id="42677"/>
    <lineage>
        <taxon>Eukaryota</taxon>
        <taxon>Fungi</taxon>
        <taxon>Dikarya</taxon>
        <taxon>Ascomycota</taxon>
        <taxon>Pezizomycotina</taxon>
        <taxon>Sordariomycetes</taxon>
        <taxon>Hypocreomycetidae</taxon>
        <taxon>Hypocreales</taxon>
        <taxon>Nectriaceae</taxon>
        <taxon>Fusarium</taxon>
        <taxon>Fusarium fujikuroi species complex</taxon>
    </lineage>
</organism>
<proteinExistence type="predicted"/>
<reference evidence="2 3" key="1">
    <citation type="submission" date="2020-05" db="EMBL/GenBank/DDBJ databases">
        <title>Identification and distribution of gene clusters putatively required for synthesis of sphingolipid metabolism inhibitors in phylogenetically diverse species of the filamentous fungus Fusarium.</title>
        <authorList>
            <person name="Kim H.-S."/>
            <person name="Busman M."/>
            <person name="Brown D.W."/>
            <person name="Divon H."/>
            <person name="Uhlig S."/>
            <person name="Proctor R.H."/>
        </authorList>
    </citation>
    <scope>NUCLEOTIDE SEQUENCE [LARGE SCALE GENOMIC DNA]</scope>
    <source>
        <strain evidence="2 3">NRRL 66333</strain>
    </source>
</reference>
<comment type="caution">
    <text evidence="2">The sequence shown here is derived from an EMBL/GenBank/DDBJ whole genome shotgun (WGS) entry which is preliminary data.</text>
</comment>
<evidence type="ECO:0000256" key="1">
    <source>
        <dbReference type="SAM" id="MobiDB-lite"/>
    </source>
</evidence>
<dbReference type="Proteomes" id="UP000547976">
    <property type="component" value="Unassembled WGS sequence"/>
</dbReference>
<name>A0A8H5QCI7_GIBSU</name>
<sequence>MDQNQNALALSINDETVDIHGIGVDVCKNIPYRHIIPAKIHRLHEAITADILHSAGFQKHEAEKCFKAIRERISSNQPLRHSTLDQFEGMGFLRQHSSKILRIHAGTKKIVCPPAHVMGCVIAAVAYRKLQPAHEGFFQENKDVVKVFGELNGIQWLSVAIQVWDKVRSCAFVIELDENNENPVAEIRTVNGASRWVVTTRMPDMNKYESVLRNAFCPAVQPSGPTVPKLESDDNLLPSVEPNDATNEPIPMSDDDETEDNTFTLRDFTRQMKTLGKRLATPDRAIARHARREIMKKPDQVGQQEVGALGPPKEYFDSYTHFKDVWKTCLQNRVSIPNSLRVLVDHHCTPSQVFHLMELEKEHLAEMEMEIDG</sequence>
<gene>
    <name evidence="2" type="ORF">FSUBG_2254</name>
</gene>
<dbReference type="AlphaFoldDB" id="A0A8H5QCI7"/>
<protein>
    <submittedName>
        <fullName evidence="2">Uncharacterized protein</fullName>
    </submittedName>
</protein>
<evidence type="ECO:0000313" key="2">
    <source>
        <dbReference type="EMBL" id="KAF5611421.1"/>
    </source>
</evidence>
<keyword evidence="3" id="KW-1185">Reference proteome</keyword>
<dbReference type="GeneID" id="59314725"/>
<evidence type="ECO:0000313" key="3">
    <source>
        <dbReference type="Proteomes" id="UP000547976"/>
    </source>
</evidence>
<dbReference type="RefSeq" id="XP_036542174.1">
    <property type="nucleotide sequence ID" value="XM_036680007.1"/>
</dbReference>